<dbReference type="InterPro" id="IPR050237">
    <property type="entry name" value="ATP-dep_AMP-bd_enzyme"/>
</dbReference>
<dbReference type="InterPro" id="IPR042099">
    <property type="entry name" value="ANL_N_sf"/>
</dbReference>
<dbReference type="InterPro" id="IPR020845">
    <property type="entry name" value="AMP-binding_CS"/>
</dbReference>
<evidence type="ECO:0000259" key="1">
    <source>
        <dbReference type="Pfam" id="PF00501"/>
    </source>
</evidence>
<evidence type="ECO:0000313" key="3">
    <source>
        <dbReference type="Proteomes" id="UP001231924"/>
    </source>
</evidence>
<organism evidence="2 3">
    <name type="scientific">Actinomycetospora termitidis</name>
    <dbReference type="NCBI Taxonomy" id="3053470"/>
    <lineage>
        <taxon>Bacteria</taxon>
        <taxon>Bacillati</taxon>
        <taxon>Actinomycetota</taxon>
        <taxon>Actinomycetes</taxon>
        <taxon>Pseudonocardiales</taxon>
        <taxon>Pseudonocardiaceae</taxon>
        <taxon>Actinomycetospora</taxon>
    </lineage>
</organism>
<name>A0ABT7M1D0_9PSEU</name>
<sequence length="533" mass="55908">MTTLDALLAEHAAARSEDVALVLPAPFGRTRRVTFGELARRVADAAAGLLAVGIGPGTRTALLVPPTADFFVLAYALLRVRAVPVVVDPGIGLARVRSCLNEAAPEAFVGIAKAHLARRALRWCPDALIAVTAGAVPVPGTHSLRRLERDGSRRRALPPLPRPDGAPAAILFTSGSTGPPKGVEHHDDGLLAQADLVRDLYGLGPGDVSLATFPPFALFGPALGMTTVIPRMDPTQPAKVVPARLVRAANRSGATVMFGSPAVLDRLGRGAPAGTTLPTLRQVISAGAPVPRDVQRRVLDLLPPGAQVHTPYGATEALPVATIGSDELLDLPDDGICVGRPTPGVDVTLIRPTPGPIAELTASMQVGPGEVGEVVVRGPVVSPAYAERPEATAAAKLRWDGRLAHRMGDLASADDDGRLWFAGRVAHVVHTVDGPLYSVPCEEVLNHHPAVRRTALVGIGPEDDRTPVAVVEMLPGSRLTAEVADELRGLAEADPRTKPIRTMLEHPGLPVDPRHNSKIDREALGRWAAAELS</sequence>
<dbReference type="Pfam" id="PF00501">
    <property type="entry name" value="AMP-binding"/>
    <property type="match status" value="1"/>
</dbReference>
<dbReference type="Proteomes" id="UP001231924">
    <property type="component" value="Unassembled WGS sequence"/>
</dbReference>
<dbReference type="Gene3D" id="3.40.50.12780">
    <property type="entry name" value="N-terminal domain of ligase-like"/>
    <property type="match status" value="1"/>
</dbReference>
<dbReference type="EMBL" id="JASVWF010000001">
    <property type="protein sequence ID" value="MDL5154455.1"/>
    <property type="molecule type" value="Genomic_DNA"/>
</dbReference>
<gene>
    <name evidence="2" type="ORF">QRT03_00640</name>
</gene>
<dbReference type="InterPro" id="IPR000873">
    <property type="entry name" value="AMP-dep_synth/lig_dom"/>
</dbReference>
<dbReference type="PANTHER" id="PTHR43767:SF1">
    <property type="entry name" value="NONRIBOSOMAL PEPTIDE SYNTHASE PES1 (EUROFUNG)-RELATED"/>
    <property type="match status" value="1"/>
</dbReference>
<dbReference type="PANTHER" id="PTHR43767">
    <property type="entry name" value="LONG-CHAIN-FATTY-ACID--COA LIGASE"/>
    <property type="match status" value="1"/>
</dbReference>
<reference evidence="2 3" key="1">
    <citation type="submission" date="2023-06" db="EMBL/GenBank/DDBJ databases">
        <title>Actinomycetospora Odt1-22.</title>
        <authorList>
            <person name="Supong K."/>
        </authorList>
    </citation>
    <scope>NUCLEOTIDE SEQUENCE [LARGE SCALE GENOMIC DNA]</scope>
    <source>
        <strain evidence="2 3">Odt1-22</strain>
    </source>
</reference>
<protein>
    <submittedName>
        <fullName evidence="2">Fatty acid CoA ligase family protein</fullName>
    </submittedName>
</protein>
<proteinExistence type="predicted"/>
<dbReference type="PROSITE" id="PS00455">
    <property type="entry name" value="AMP_BINDING"/>
    <property type="match status" value="1"/>
</dbReference>
<dbReference type="Gene3D" id="3.30.300.30">
    <property type="match status" value="1"/>
</dbReference>
<dbReference type="SUPFAM" id="SSF56801">
    <property type="entry name" value="Acetyl-CoA synthetase-like"/>
    <property type="match status" value="1"/>
</dbReference>
<comment type="caution">
    <text evidence="2">The sequence shown here is derived from an EMBL/GenBank/DDBJ whole genome shotgun (WGS) entry which is preliminary data.</text>
</comment>
<dbReference type="NCBIfam" id="NF006754">
    <property type="entry name" value="PRK09274.1"/>
    <property type="match status" value="1"/>
</dbReference>
<evidence type="ECO:0000313" key="2">
    <source>
        <dbReference type="EMBL" id="MDL5154455.1"/>
    </source>
</evidence>
<keyword evidence="3" id="KW-1185">Reference proteome</keyword>
<dbReference type="InterPro" id="IPR045851">
    <property type="entry name" value="AMP-bd_C_sf"/>
</dbReference>
<feature type="domain" description="AMP-dependent synthetase/ligase" evidence="1">
    <location>
        <begin position="9"/>
        <end position="385"/>
    </location>
</feature>
<dbReference type="RefSeq" id="WP_286050492.1">
    <property type="nucleotide sequence ID" value="NZ_JASVWF010000001.1"/>
</dbReference>
<keyword evidence="2" id="KW-0436">Ligase</keyword>
<dbReference type="GO" id="GO:0016874">
    <property type="term" value="F:ligase activity"/>
    <property type="evidence" value="ECO:0007669"/>
    <property type="project" value="UniProtKB-KW"/>
</dbReference>
<accession>A0ABT7M1D0</accession>